<dbReference type="InterPro" id="IPR016169">
    <property type="entry name" value="FAD-bd_PCMH_sub2"/>
</dbReference>
<dbReference type="InterPro" id="IPR016166">
    <property type="entry name" value="FAD-bd_PCMH"/>
</dbReference>
<keyword evidence="5" id="KW-0732">Signal</keyword>
<dbReference type="PANTHER" id="PTHR42973:SF13">
    <property type="entry name" value="FAD-BINDING PCMH-TYPE DOMAIN-CONTAINING PROTEIN"/>
    <property type="match status" value="1"/>
</dbReference>
<feature type="chain" id="PRO_5013375211" evidence="5">
    <location>
        <begin position="17"/>
        <end position="476"/>
    </location>
</feature>
<dbReference type="Gene3D" id="3.30.43.10">
    <property type="entry name" value="Uridine Diphospho-n-acetylenolpyruvylglucosamine Reductase, domain 2"/>
    <property type="match status" value="1"/>
</dbReference>
<protein>
    <submittedName>
        <fullName evidence="7">Related to 6-hydroxy-D-nicotine oxidase</fullName>
    </submittedName>
</protein>
<dbReference type="GO" id="GO:0016491">
    <property type="term" value="F:oxidoreductase activity"/>
    <property type="evidence" value="ECO:0007669"/>
    <property type="project" value="UniProtKB-KW"/>
</dbReference>
<keyword evidence="8" id="KW-1185">Reference proteome</keyword>
<evidence type="ECO:0000313" key="7">
    <source>
        <dbReference type="EMBL" id="SJL13222.1"/>
    </source>
</evidence>
<dbReference type="PANTHER" id="PTHR42973">
    <property type="entry name" value="BINDING OXIDOREDUCTASE, PUTATIVE (AFU_ORTHOLOGUE AFUA_1G17690)-RELATED"/>
    <property type="match status" value="1"/>
</dbReference>
<evidence type="ECO:0000256" key="1">
    <source>
        <dbReference type="ARBA" id="ARBA00005466"/>
    </source>
</evidence>
<dbReference type="InterPro" id="IPR050416">
    <property type="entry name" value="FAD-linked_Oxidoreductase"/>
</dbReference>
<dbReference type="STRING" id="47428.A0A284RWU8"/>
<dbReference type="OrthoDB" id="2151789at2759"/>
<dbReference type="Gene3D" id="3.40.462.20">
    <property type="match status" value="1"/>
</dbReference>
<dbReference type="Gene3D" id="3.30.465.10">
    <property type="match status" value="1"/>
</dbReference>
<evidence type="ECO:0000256" key="2">
    <source>
        <dbReference type="ARBA" id="ARBA00022630"/>
    </source>
</evidence>
<feature type="signal peptide" evidence="5">
    <location>
        <begin position="1"/>
        <end position="16"/>
    </location>
</feature>
<evidence type="ECO:0000259" key="6">
    <source>
        <dbReference type="PROSITE" id="PS51387"/>
    </source>
</evidence>
<proteinExistence type="inferred from homology"/>
<feature type="domain" description="FAD-binding PCMH-type" evidence="6">
    <location>
        <begin position="61"/>
        <end position="231"/>
    </location>
</feature>
<dbReference type="InterPro" id="IPR036318">
    <property type="entry name" value="FAD-bd_PCMH-like_sf"/>
</dbReference>
<dbReference type="InterPro" id="IPR006094">
    <property type="entry name" value="Oxid_FAD_bind_N"/>
</dbReference>
<keyword evidence="2" id="KW-0285">Flavoprotein</keyword>
<evidence type="ECO:0000256" key="4">
    <source>
        <dbReference type="ARBA" id="ARBA00023002"/>
    </source>
</evidence>
<sequence length="476" mass="51222">MFSAALILGLVWSAFGLDSPPGLDTPVACQRIAAEVSNATYVYYPGSLSYDADNKHYINSSSQRSGCSVEPGSVEDVGTILRILGETRTCFGVKGGGHATNQGFSSTTGVQIAMTRFVDVTYDQDTQTAVVGAGNIWDDVYDVLNARGVNVLGGRASGIGVAGFTLGGGYSWQSNQYGLAIDNVVAYELVMPNGKVTTVTASTDQDLFFSLKGGGNNFGIVTRFTLKTFPQGNIWGGTTVYPATVIPAFTAAAAKFSSEVTDPKAAMLITFEYAARQIVLATIMMYDSPAPPRGIFDDFLNMTSLRLDVKERSFVDLINSMPSKVTPRTISNDIPVSNYSKDTIDSLVEELKYWGEKLVSDNSAYVAYTLEPFLPTLFDHAGAGSSAYPGSRERLALPTEVNLGWVSESEDGVFHDAAREMTRKLGMEGASRYPNYAIFGTPVVDMYGEEGLKRMVTTRERVDSSGVMQLTGGFKV</sequence>
<dbReference type="SUPFAM" id="SSF56176">
    <property type="entry name" value="FAD-binding/transporter-associated domain-like"/>
    <property type="match status" value="1"/>
</dbReference>
<accession>A0A284RWU8</accession>
<name>A0A284RWU8_ARMOS</name>
<dbReference type="Proteomes" id="UP000219338">
    <property type="component" value="Unassembled WGS sequence"/>
</dbReference>
<keyword evidence="4" id="KW-0560">Oxidoreductase</keyword>
<comment type="similarity">
    <text evidence="1">Belongs to the oxygen-dependent FAD-linked oxidoreductase family.</text>
</comment>
<keyword evidence="3" id="KW-0274">FAD</keyword>
<dbReference type="EMBL" id="FUEG01000019">
    <property type="protein sequence ID" value="SJL13222.1"/>
    <property type="molecule type" value="Genomic_DNA"/>
</dbReference>
<dbReference type="Pfam" id="PF01565">
    <property type="entry name" value="FAD_binding_4"/>
    <property type="match status" value="1"/>
</dbReference>
<gene>
    <name evidence="7" type="ORF">ARMOST_16661</name>
</gene>
<dbReference type="OMA" id="MLITFEY"/>
<evidence type="ECO:0000256" key="5">
    <source>
        <dbReference type="SAM" id="SignalP"/>
    </source>
</evidence>
<reference evidence="8" key="1">
    <citation type="journal article" date="2017" name="Nat. Ecol. Evol.">
        <title>Genome expansion and lineage-specific genetic innovations in the forest pathogenic fungi Armillaria.</title>
        <authorList>
            <person name="Sipos G."/>
            <person name="Prasanna A.N."/>
            <person name="Walter M.C."/>
            <person name="O'Connor E."/>
            <person name="Balint B."/>
            <person name="Krizsan K."/>
            <person name="Kiss B."/>
            <person name="Hess J."/>
            <person name="Varga T."/>
            <person name="Slot J."/>
            <person name="Riley R."/>
            <person name="Boka B."/>
            <person name="Rigling D."/>
            <person name="Barry K."/>
            <person name="Lee J."/>
            <person name="Mihaltcheva S."/>
            <person name="LaButti K."/>
            <person name="Lipzen A."/>
            <person name="Waldron R."/>
            <person name="Moloney N.M."/>
            <person name="Sperisen C."/>
            <person name="Kredics L."/>
            <person name="Vagvoelgyi C."/>
            <person name="Patrignani A."/>
            <person name="Fitzpatrick D."/>
            <person name="Nagy I."/>
            <person name="Doyle S."/>
            <person name="Anderson J.B."/>
            <person name="Grigoriev I.V."/>
            <person name="Gueldener U."/>
            <person name="Muensterkoetter M."/>
            <person name="Nagy L.G."/>
        </authorList>
    </citation>
    <scope>NUCLEOTIDE SEQUENCE [LARGE SCALE GENOMIC DNA]</scope>
    <source>
        <strain evidence="8">C18/9</strain>
    </source>
</reference>
<dbReference type="PROSITE" id="PS51387">
    <property type="entry name" value="FAD_PCMH"/>
    <property type="match status" value="1"/>
</dbReference>
<dbReference type="GO" id="GO:0071949">
    <property type="term" value="F:FAD binding"/>
    <property type="evidence" value="ECO:0007669"/>
    <property type="project" value="InterPro"/>
</dbReference>
<evidence type="ECO:0000256" key="3">
    <source>
        <dbReference type="ARBA" id="ARBA00022827"/>
    </source>
</evidence>
<evidence type="ECO:0000313" key="8">
    <source>
        <dbReference type="Proteomes" id="UP000219338"/>
    </source>
</evidence>
<dbReference type="AlphaFoldDB" id="A0A284RWU8"/>
<organism evidence="7 8">
    <name type="scientific">Armillaria ostoyae</name>
    <name type="common">Armillaria root rot fungus</name>
    <dbReference type="NCBI Taxonomy" id="47428"/>
    <lineage>
        <taxon>Eukaryota</taxon>
        <taxon>Fungi</taxon>
        <taxon>Dikarya</taxon>
        <taxon>Basidiomycota</taxon>
        <taxon>Agaricomycotina</taxon>
        <taxon>Agaricomycetes</taxon>
        <taxon>Agaricomycetidae</taxon>
        <taxon>Agaricales</taxon>
        <taxon>Marasmiineae</taxon>
        <taxon>Physalacriaceae</taxon>
        <taxon>Armillaria</taxon>
    </lineage>
</organism>
<dbReference type="InterPro" id="IPR016167">
    <property type="entry name" value="FAD-bd_PCMH_sub1"/>
</dbReference>